<evidence type="ECO:0000256" key="7">
    <source>
        <dbReference type="PIRSR" id="PIRSR001363-1"/>
    </source>
</evidence>
<evidence type="ECO:0000256" key="8">
    <source>
        <dbReference type="RuleBase" id="RU000555"/>
    </source>
</evidence>
<dbReference type="FunFam" id="3.20.20.360:FF:000001">
    <property type="entry name" value="Malate synthase"/>
    <property type="match status" value="1"/>
</dbReference>
<dbReference type="InterPro" id="IPR011076">
    <property type="entry name" value="Malate_synth_sf"/>
</dbReference>
<comment type="catalytic activity">
    <reaction evidence="6 8">
        <text>glyoxylate + acetyl-CoA + H2O = (S)-malate + CoA + H(+)</text>
        <dbReference type="Rhea" id="RHEA:18181"/>
        <dbReference type="ChEBI" id="CHEBI:15377"/>
        <dbReference type="ChEBI" id="CHEBI:15378"/>
        <dbReference type="ChEBI" id="CHEBI:15589"/>
        <dbReference type="ChEBI" id="CHEBI:36655"/>
        <dbReference type="ChEBI" id="CHEBI:57287"/>
        <dbReference type="ChEBI" id="CHEBI:57288"/>
        <dbReference type="EC" id="2.3.3.9"/>
    </reaction>
</comment>
<name>A0A363UPU6_9GAMM</name>
<protein>
    <recommendedName>
        <fullName evidence="2 8">Malate synthase</fullName>
        <ecNumber evidence="2 8">2.3.3.9</ecNumber>
    </recommendedName>
</protein>
<dbReference type="InterPro" id="IPR044856">
    <property type="entry name" value="Malate_synth_C_sf"/>
</dbReference>
<feature type="domain" description="Malate synthase N-terminal" evidence="10">
    <location>
        <begin position="11"/>
        <end position="72"/>
    </location>
</feature>
<dbReference type="RefSeq" id="WP_109718931.1">
    <property type="nucleotide sequence ID" value="NZ_QEQK01000002.1"/>
</dbReference>
<evidence type="ECO:0000256" key="5">
    <source>
        <dbReference type="ARBA" id="ARBA00022679"/>
    </source>
</evidence>
<dbReference type="PANTHER" id="PTHR42902:SF1">
    <property type="entry name" value="MALATE SYNTHASE 1-RELATED"/>
    <property type="match status" value="1"/>
</dbReference>
<dbReference type="InterPro" id="IPR048355">
    <property type="entry name" value="MS_C"/>
</dbReference>
<keyword evidence="3 8" id="KW-0329">Glyoxylate bypass</keyword>
<proteinExistence type="inferred from homology"/>
<evidence type="ECO:0000313" key="13">
    <source>
        <dbReference type="Proteomes" id="UP000251800"/>
    </source>
</evidence>
<dbReference type="InterPro" id="IPR046363">
    <property type="entry name" value="MS_N_TIM-barrel_dom"/>
</dbReference>
<dbReference type="Gene3D" id="1.20.1220.12">
    <property type="entry name" value="Malate synthase, domain III"/>
    <property type="match status" value="1"/>
</dbReference>
<dbReference type="InterPro" id="IPR001465">
    <property type="entry name" value="Malate_synthase_TIM"/>
</dbReference>
<dbReference type="PIRSF" id="PIRSF001363">
    <property type="entry name" value="Malate_synth"/>
    <property type="match status" value="1"/>
</dbReference>
<accession>A0A363UPU6</accession>
<evidence type="ECO:0000259" key="10">
    <source>
        <dbReference type="Pfam" id="PF20656"/>
    </source>
</evidence>
<dbReference type="FunFam" id="1.20.1220.12:FF:000001">
    <property type="entry name" value="Malate synthase"/>
    <property type="match status" value="1"/>
</dbReference>
<feature type="active site" description="Proton acceptor" evidence="7">
    <location>
        <position position="167"/>
    </location>
</feature>
<dbReference type="NCBIfam" id="TIGR01344">
    <property type="entry name" value="malate_syn_A"/>
    <property type="match status" value="1"/>
</dbReference>
<dbReference type="Gene3D" id="3.20.20.360">
    <property type="entry name" value="Malate synthase, domain 3"/>
    <property type="match status" value="1"/>
</dbReference>
<evidence type="ECO:0000259" key="9">
    <source>
        <dbReference type="Pfam" id="PF01274"/>
    </source>
</evidence>
<dbReference type="EMBL" id="QEQK01000002">
    <property type="protein sequence ID" value="PWN57427.1"/>
    <property type="molecule type" value="Genomic_DNA"/>
</dbReference>
<dbReference type="AlphaFoldDB" id="A0A363UPU6"/>
<dbReference type="GO" id="GO:0006099">
    <property type="term" value="P:tricarboxylic acid cycle"/>
    <property type="evidence" value="ECO:0007669"/>
    <property type="project" value="UniProtKB-KW"/>
</dbReference>
<organism evidence="12 13">
    <name type="scientific">Abyssibacter profundi</name>
    <dbReference type="NCBI Taxonomy" id="2182787"/>
    <lineage>
        <taxon>Bacteria</taxon>
        <taxon>Pseudomonadati</taxon>
        <taxon>Pseudomonadota</taxon>
        <taxon>Gammaproteobacteria</taxon>
        <taxon>Chromatiales</taxon>
        <taxon>Oceanococcaceae</taxon>
        <taxon>Abyssibacter</taxon>
    </lineage>
</organism>
<sequence length="533" mass="59597">MTETVTTVGNADILGRLEPGFERVLTEEAVAFTSRLVRQFRPTLQACLSTRAAKQALFDRGVRPDFLPDTQHIRDGRWTIRGVPADLQDRRVEITGPVERKTVINALNAPVQCYMADFEDSLAPTWQAVIQGQVNLMDAVAGTIEFHDTGTGKHYALIDKPATLIVRPRGWHLLEKHILVDGAPAPAAIVDFALYFFHNARTLINRGSGPYFYLPKLESHLEARLWNDLFIAAQDVLGINRGSIKATVLIETLPAAFEMDEILYELRDHVVGLNCGRWDYIFSMIKTLKLQPGRVMADRFAVDMTQHCMDSYSKLLCQTCHKRGALALGGMSPLIPVKNDPAANEKAFGRVRADKQRELDNGHDGAWVAHPGLAPVVREVFDAGLDSANQLARPLDWVVSADDLLCQPEGPITEAGLRNNVSVAIQYIEAWMTGRGCVPLYNLMEDAATAEISRAQVWQWIHHPEGRLDDGREVTIELFEQVLAEEMDIIRMEVGDERFASGRFSEARDLLFQLCVAEELENFLTVPAYERLA</sequence>
<dbReference type="CDD" id="cd00727">
    <property type="entry name" value="malate_synt_A"/>
    <property type="match status" value="1"/>
</dbReference>
<keyword evidence="5 8" id="KW-0808">Transferase</keyword>
<keyword evidence="13" id="KW-1185">Reference proteome</keyword>
<evidence type="ECO:0000256" key="3">
    <source>
        <dbReference type="ARBA" id="ARBA00022435"/>
    </source>
</evidence>
<dbReference type="Pfam" id="PF01274">
    <property type="entry name" value="MS_TIM-barrel"/>
    <property type="match status" value="1"/>
</dbReference>
<dbReference type="SUPFAM" id="SSF51645">
    <property type="entry name" value="Malate synthase G"/>
    <property type="match status" value="1"/>
</dbReference>
<dbReference type="Pfam" id="PF20656">
    <property type="entry name" value="MS_N"/>
    <property type="match status" value="1"/>
</dbReference>
<comment type="caution">
    <text evidence="12">The sequence shown here is derived from an EMBL/GenBank/DDBJ whole genome shotgun (WGS) entry which is preliminary data.</text>
</comment>
<dbReference type="GO" id="GO:0006097">
    <property type="term" value="P:glyoxylate cycle"/>
    <property type="evidence" value="ECO:0007669"/>
    <property type="project" value="UniProtKB-UniPathway"/>
</dbReference>
<dbReference type="Pfam" id="PF20659">
    <property type="entry name" value="MS_C"/>
    <property type="match status" value="1"/>
</dbReference>
<dbReference type="PROSITE" id="PS00510">
    <property type="entry name" value="MALATE_SYNTHASE"/>
    <property type="match status" value="1"/>
</dbReference>
<evidence type="ECO:0000259" key="11">
    <source>
        <dbReference type="Pfam" id="PF20659"/>
    </source>
</evidence>
<dbReference type="GO" id="GO:0005737">
    <property type="term" value="C:cytoplasm"/>
    <property type="evidence" value="ECO:0007669"/>
    <property type="project" value="TreeGrafter"/>
</dbReference>
<evidence type="ECO:0000313" key="12">
    <source>
        <dbReference type="EMBL" id="PWN57427.1"/>
    </source>
</evidence>
<dbReference type="InterPro" id="IPR006252">
    <property type="entry name" value="Malate_synthA"/>
</dbReference>
<evidence type="ECO:0000256" key="6">
    <source>
        <dbReference type="ARBA" id="ARBA00047918"/>
    </source>
</evidence>
<reference evidence="12 13" key="1">
    <citation type="submission" date="2018-05" db="EMBL/GenBank/DDBJ databases">
        <title>Abyssibacter profundi OUC007T gen. nov., sp. nov, a marine bacterium isolated from seawater of the Mariana Trench.</title>
        <authorList>
            <person name="Zhou S."/>
        </authorList>
    </citation>
    <scope>NUCLEOTIDE SEQUENCE [LARGE SCALE GENOMIC DNA]</scope>
    <source>
        <strain evidence="12 13">OUC007</strain>
    </source>
</reference>
<comment type="pathway">
    <text evidence="8">Carbohydrate metabolism; glyoxylate cycle; (S)-malate from isocitrate: step 2/2.</text>
</comment>
<evidence type="ECO:0000256" key="2">
    <source>
        <dbReference type="ARBA" id="ARBA00012636"/>
    </source>
</evidence>
<keyword evidence="4 8" id="KW-0816">Tricarboxylic acid cycle</keyword>
<dbReference type="EC" id="2.3.3.9" evidence="2 8"/>
<dbReference type="InterPro" id="IPR048356">
    <property type="entry name" value="MS_N"/>
</dbReference>
<comment type="similarity">
    <text evidence="1 8">Belongs to the malate synthase family.</text>
</comment>
<dbReference type="GO" id="GO:0004474">
    <property type="term" value="F:malate synthase activity"/>
    <property type="evidence" value="ECO:0007669"/>
    <property type="project" value="UniProtKB-EC"/>
</dbReference>
<gene>
    <name evidence="12" type="ORF">DEH80_02750</name>
</gene>
<evidence type="ECO:0000256" key="4">
    <source>
        <dbReference type="ARBA" id="ARBA00022532"/>
    </source>
</evidence>
<feature type="domain" description="Malate synthase TIM barrel" evidence="9">
    <location>
        <begin position="163"/>
        <end position="405"/>
    </location>
</feature>
<dbReference type="Proteomes" id="UP000251800">
    <property type="component" value="Unassembled WGS sequence"/>
</dbReference>
<dbReference type="InterPro" id="IPR019830">
    <property type="entry name" value="Malate_synthase_CS"/>
</dbReference>
<dbReference type="UniPathway" id="UPA00703">
    <property type="reaction ID" value="UER00720"/>
</dbReference>
<feature type="domain" description="Malate synthase C-terminal" evidence="11">
    <location>
        <begin position="412"/>
        <end position="532"/>
    </location>
</feature>
<dbReference type="PANTHER" id="PTHR42902">
    <property type="entry name" value="MALATE SYNTHASE"/>
    <property type="match status" value="1"/>
</dbReference>
<evidence type="ECO:0000256" key="1">
    <source>
        <dbReference type="ARBA" id="ARBA00006394"/>
    </source>
</evidence>
<feature type="active site" description="Proton donor" evidence="7">
    <location>
        <position position="446"/>
    </location>
</feature>
<dbReference type="OrthoDB" id="9768429at2"/>